<sequence>MIAFYLREPVISDSEIITVVEHRPLGRKALTSALLASGFRQKYDLAFIPCPLGTFTDPSTKEENGCKECPPVHFKNSSINGSEFGVIYVMEKDDGSKMADVNKRLNMYIGIKSYINLGKLGGHSSRCFEDVDRGCSNLPSWSE</sequence>
<gene>
    <name evidence="1" type="ORF">OS493_002660</name>
</gene>
<organism evidence="1 2">
    <name type="scientific">Desmophyllum pertusum</name>
    <dbReference type="NCBI Taxonomy" id="174260"/>
    <lineage>
        <taxon>Eukaryota</taxon>
        <taxon>Metazoa</taxon>
        <taxon>Cnidaria</taxon>
        <taxon>Anthozoa</taxon>
        <taxon>Hexacorallia</taxon>
        <taxon>Scleractinia</taxon>
        <taxon>Caryophylliina</taxon>
        <taxon>Caryophylliidae</taxon>
        <taxon>Desmophyllum</taxon>
    </lineage>
</organism>
<evidence type="ECO:0000313" key="1">
    <source>
        <dbReference type="EMBL" id="KAJ7365928.1"/>
    </source>
</evidence>
<protein>
    <submittedName>
        <fullName evidence="1">Uncharacterized protein</fullName>
    </submittedName>
</protein>
<proteinExistence type="predicted"/>
<dbReference type="AlphaFoldDB" id="A0A9W9YTE8"/>
<dbReference type="Proteomes" id="UP001163046">
    <property type="component" value="Unassembled WGS sequence"/>
</dbReference>
<keyword evidence="2" id="KW-1185">Reference proteome</keyword>
<dbReference type="EMBL" id="MU827302">
    <property type="protein sequence ID" value="KAJ7365928.1"/>
    <property type="molecule type" value="Genomic_DNA"/>
</dbReference>
<comment type="caution">
    <text evidence="1">The sequence shown here is derived from an EMBL/GenBank/DDBJ whole genome shotgun (WGS) entry which is preliminary data.</text>
</comment>
<reference evidence="1" key="1">
    <citation type="submission" date="2023-01" db="EMBL/GenBank/DDBJ databases">
        <title>Genome assembly of the deep-sea coral Lophelia pertusa.</title>
        <authorList>
            <person name="Herrera S."/>
            <person name="Cordes E."/>
        </authorList>
    </citation>
    <scope>NUCLEOTIDE SEQUENCE</scope>
    <source>
        <strain evidence="1">USNM1676648</strain>
        <tissue evidence="1">Polyp</tissue>
    </source>
</reference>
<accession>A0A9W9YTE8</accession>
<evidence type="ECO:0000313" key="2">
    <source>
        <dbReference type="Proteomes" id="UP001163046"/>
    </source>
</evidence>
<name>A0A9W9YTE8_9CNID</name>